<dbReference type="PANTHER" id="PTHR44167">
    <property type="entry name" value="OVARIAN-SPECIFIC SERINE/THREONINE-PROTEIN KINASE LOK-RELATED"/>
    <property type="match status" value="1"/>
</dbReference>
<dbReference type="SUPFAM" id="SSF56112">
    <property type="entry name" value="Protein kinase-like (PK-like)"/>
    <property type="match status" value="1"/>
</dbReference>
<dbReference type="Pfam" id="PF00069">
    <property type="entry name" value="Pkinase"/>
    <property type="match status" value="1"/>
</dbReference>
<evidence type="ECO:0000259" key="10">
    <source>
        <dbReference type="PROSITE" id="PS50011"/>
    </source>
</evidence>
<dbReference type="VEuPathDB" id="FungiDB:F4678DRAFT_425371"/>
<dbReference type="Proteomes" id="UP001148614">
    <property type="component" value="Unassembled WGS sequence"/>
</dbReference>
<gene>
    <name evidence="11" type="ORF">NPX13_g1742</name>
</gene>
<evidence type="ECO:0000256" key="7">
    <source>
        <dbReference type="ARBA" id="ARBA00033194"/>
    </source>
</evidence>
<evidence type="ECO:0000256" key="4">
    <source>
        <dbReference type="ARBA" id="ARBA00013948"/>
    </source>
</evidence>
<organism evidence="11 12">
    <name type="scientific">Xylaria arbuscula</name>
    <dbReference type="NCBI Taxonomy" id="114810"/>
    <lineage>
        <taxon>Eukaryota</taxon>
        <taxon>Fungi</taxon>
        <taxon>Dikarya</taxon>
        <taxon>Ascomycota</taxon>
        <taxon>Pezizomycotina</taxon>
        <taxon>Sordariomycetes</taxon>
        <taxon>Xylariomycetidae</taxon>
        <taxon>Xylariales</taxon>
        <taxon>Xylariaceae</taxon>
        <taxon>Xylaria</taxon>
    </lineage>
</organism>
<keyword evidence="12" id="KW-1185">Reference proteome</keyword>
<comment type="catalytic activity">
    <reaction evidence="9">
        <text>L-seryl-[protein] + ATP = O-phospho-L-seryl-[protein] + ADP + H(+)</text>
        <dbReference type="Rhea" id="RHEA:17989"/>
        <dbReference type="Rhea" id="RHEA-COMP:9863"/>
        <dbReference type="Rhea" id="RHEA-COMP:11604"/>
        <dbReference type="ChEBI" id="CHEBI:15378"/>
        <dbReference type="ChEBI" id="CHEBI:29999"/>
        <dbReference type="ChEBI" id="CHEBI:30616"/>
        <dbReference type="ChEBI" id="CHEBI:83421"/>
        <dbReference type="ChEBI" id="CHEBI:456216"/>
        <dbReference type="EC" id="2.7.11.1"/>
    </reaction>
</comment>
<evidence type="ECO:0000256" key="1">
    <source>
        <dbReference type="ARBA" id="ARBA00003747"/>
    </source>
</evidence>
<evidence type="ECO:0000256" key="6">
    <source>
        <dbReference type="ARBA" id="ARBA00030980"/>
    </source>
</evidence>
<dbReference type="Gene3D" id="1.10.510.10">
    <property type="entry name" value="Transferase(Phosphotransferase) domain 1"/>
    <property type="match status" value="1"/>
</dbReference>
<dbReference type="PROSITE" id="PS50011">
    <property type="entry name" value="PROTEIN_KINASE_DOM"/>
    <property type="match status" value="1"/>
</dbReference>
<dbReference type="GO" id="GO:0005524">
    <property type="term" value="F:ATP binding"/>
    <property type="evidence" value="ECO:0007669"/>
    <property type="project" value="InterPro"/>
</dbReference>
<dbReference type="InterPro" id="IPR000719">
    <property type="entry name" value="Prot_kinase_dom"/>
</dbReference>
<evidence type="ECO:0000256" key="2">
    <source>
        <dbReference type="ARBA" id="ARBA00011534"/>
    </source>
</evidence>
<dbReference type="InterPro" id="IPR008266">
    <property type="entry name" value="Tyr_kinase_AS"/>
</dbReference>
<evidence type="ECO:0000256" key="9">
    <source>
        <dbReference type="ARBA" id="ARBA00048679"/>
    </source>
</evidence>
<comment type="subunit">
    <text evidence="2">Component of the EKC/KEOPS complex composed of at least BUD32, CGI121, GON7, KAE1 and PCC1; the whole complex dimerizes.</text>
</comment>
<dbReference type="GO" id="GO:0004674">
    <property type="term" value="F:protein serine/threonine kinase activity"/>
    <property type="evidence" value="ECO:0007669"/>
    <property type="project" value="UniProtKB-EC"/>
</dbReference>
<protein>
    <recommendedName>
        <fullName evidence="5">EKC/KEOPS complex subunit BUD32</fullName>
        <ecNumber evidence="3">2.7.11.1</ecNumber>
    </recommendedName>
    <alternativeName>
        <fullName evidence="6 7">Atypical Serine/threonine protein kinase BUD32</fullName>
    </alternativeName>
    <alternativeName>
        <fullName evidence="4">EKC/KEOPS complex subunit bud32</fullName>
    </alternativeName>
</protein>
<reference evidence="11" key="1">
    <citation type="submission" date="2022-07" db="EMBL/GenBank/DDBJ databases">
        <title>Genome Sequence of Xylaria arbuscula.</title>
        <authorList>
            <person name="Buettner E."/>
        </authorList>
    </citation>
    <scope>NUCLEOTIDE SEQUENCE</scope>
    <source>
        <strain evidence="11">VT107</strain>
    </source>
</reference>
<evidence type="ECO:0000313" key="11">
    <source>
        <dbReference type="EMBL" id="KAJ3578819.1"/>
    </source>
</evidence>
<sequence length="250" mass="28623">MEILYTGAVWEGYFPDVVFHHTKIILKKDSEFYYASLNERIKEEDIDVCQLKCKRIPDHHIYADAPDNFLRAPNPLPSDVYVKTPMLIGYNDTFTASDIPSLTLSEIRILEVLKQYPHPNIVQYFGCLETDNTIRGICYAKHGITLGDHLERGYPLDVDKCLSGIEKAVSHLHSLRLVHNDLTPYNIMLNDRNEPILIDFDSCLYEGEKIRKGGTPEWSDCGAKIASFSNDEFALERIREYLAAYKSDSV</sequence>
<proteinExistence type="predicted"/>
<feature type="domain" description="Protein kinase" evidence="10">
    <location>
        <begin position="3"/>
        <end position="250"/>
    </location>
</feature>
<evidence type="ECO:0000256" key="3">
    <source>
        <dbReference type="ARBA" id="ARBA00012513"/>
    </source>
</evidence>
<evidence type="ECO:0000256" key="8">
    <source>
        <dbReference type="ARBA" id="ARBA00047899"/>
    </source>
</evidence>
<comment type="function">
    <text evidence="1">Component of the EKC/KEOPS complex that is required for the formation of a threonylcarbamoyl group on adenosine at position 37 (t(6)A37) in tRNAs that read codons beginning with adenine. The complex is probably involved in the transfer of the threonylcarbamoyl moiety of threonylcarbamoyl-AMP (TC-AMP) to the N6 group of A37. BUD32 has ATPase activity in the context of the EKC/KEOPS complex and likely plays a supporting role to the catalytic subunit KAE1. The EKC/KEOPS complex also promotes both telomere uncapping and telomere elongation. The complex is required for efficient recruitment of transcriptional coactivators.</text>
</comment>
<comment type="caution">
    <text evidence="11">The sequence shown here is derived from an EMBL/GenBank/DDBJ whole genome shotgun (WGS) entry which is preliminary data.</text>
</comment>
<dbReference type="PANTHER" id="PTHR44167:SF24">
    <property type="entry name" value="SERINE_THREONINE-PROTEIN KINASE CHK2"/>
    <property type="match status" value="1"/>
</dbReference>
<comment type="catalytic activity">
    <reaction evidence="8">
        <text>L-threonyl-[protein] + ATP = O-phospho-L-threonyl-[protein] + ADP + H(+)</text>
        <dbReference type="Rhea" id="RHEA:46608"/>
        <dbReference type="Rhea" id="RHEA-COMP:11060"/>
        <dbReference type="Rhea" id="RHEA-COMP:11605"/>
        <dbReference type="ChEBI" id="CHEBI:15378"/>
        <dbReference type="ChEBI" id="CHEBI:30013"/>
        <dbReference type="ChEBI" id="CHEBI:30616"/>
        <dbReference type="ChEBI" id="CHEBI:61977"/>
        <dbReference type="ChEBI" id="CHEBI:456216"/>
        <dbReference type="EC" id="2.7.11.1"/>
    </reaction>
</comment>
<name>A0A9W8NL25_9PEZI</name>
<evidence type="ECO:0000313" key="12">
    <source>
        <dbReference type="Proteomes" id="UP001148614"/>
    </source>
</evidence>
<dbReference type="EMBL" id="JANPWZ010000166">
    <property type="protein sequence ID" value="KAJ3578819.1"/>
    <property type="molecule type" value="Genomic_DNA"/>
</dbReference>
<dbReference type="PROSITE" id="PS00109">
    <property type="entry name" value="PROTEIN_KINASE_TYR"/>
    <property type="match status" value="1"/>
</dbReference>
<dbReference type="InterPro" id="IPR011009">
    <property type="entry name" value="Kinase-like_dom_sf"/>
</dbReference>
<evidence type="ECO:0000256" key="5">
    <source>
        <dbReference type="ARBA" id="ARBA00019973"/>
    </source>
</evidence>
<accession>A0A9W8NL25</accession>
<dbReference type="EC" id="2.7.11.1" evidence="3"/>
<dbReference type="AlphaFoldDB" id="A0A9W8NL25"/>